<dbReference type="InterPro" id="IPR000629">
    <property type="entry name" value="RNA-helicase_DEAD-box_CS"/>
</dbReference>
<name>A0ABM3UU61_MUSDO</name>
<gene>
    <name evidence="11" type="primary">LOC101899393</name>
</gene>
<dbReference type="PROSITE" id="PS51194">
    <property type="entry name" value="HELICASE_CTER"/>
    <property type="match status" value="1"/>
</dbReference>
<evidence type="ECO:0000259" key="9">
    <source>
        <dbReference type="PROSITE" id="PS51194"/>
    </source>
</evidence>
<evidence type="ECO:0000256" key="4">
    <source>
        <dbReference type="ARBA" id="ARBA00022840"/>
    </source>
</evidence>
<dbReference type="SMART" id="SM01178">
    <property type="entry name" value="DUF4217"/>
    <property type="match status" value="1"/>
</dbReference>
<evidence type="ECO:0000256" key="1">
    <source>
        <dbReference type="ARBA" id="ARBA00022741"/>
    </source>
</evidence>
<dbReference type="InterPro" id="IPR027417">
    <property type="entry name" value="P-loop_NTPase"/>
</dbReference>
<evidence type="ECO:0000313" key="11">
    <source>
        <dbReference type="RefSeq" id="XP_058977072.1"/>
    </source>
</evidence>
<evidence type="ECO:0000313" key="10">
    <source>
        <dbReference type="Proteomes" id="UP001652621"/>
    </source>
</evidence>
<evidence type="ECO:0000259" key="8">
    <source>
        <dbReference type="PROSITE" id="PS51192"/>
    </source>
</evidence>
<dbReference type="Proteomes" id="UP001652621">
    <property type="component" value="Unplaced"/>
</dbReference>
<accession>A0ABM3UU61</accession>
<feature type="compositionally biased region" description="Polar residues" evidence="7">
    <location>
        <begin position="1"/>
        <end position="11"/>
    </location>
</feature>
<feature type="region of interest" description="Disordered" evidence="7">
    <location>
        <begin position="150"/>
        <end position="191"/>
    </location>
</feature>
<comment type="catalytic activity">
    <reaction evidence="6">
        <text>ATP + H2O = ADP + phosphate + H(+)</text>
        <dbReference type="Rhea" id="RHEA:13065"/>
        <dbReference type="ChEBI" id="CHEBI:15377"/>
        <dbReference type="ChEBI" id="CHEBI:15378"/>
        <dbReference type="ChEBI" id="CHEBI:30616"/>
        <dbReference type="ChEBI" id="CHEBI:43474"/>
        <dbReference type="ChEBI" id="CHEBI:456216"/>
        <dbReference type="EC" id="3.6.4.13"/>
    </reaction>
</comment>
<feature type="compositionally biased region" description="Basic and acidic residues" evidence="7">
    <location>
        <begin position="64"/>
        <end position="79"/>
    </location>
</feature>
<feature type="domain" description="Helicase C-terminal" evidence="9">
    <location>
        <begin position="580"/>
        <end position="753"/>
    </location>
</feature>
<dbReference type="Pfam" id="PF13959">
    <property type="entry name" value="CTE_SPB4"/>
    <property type="match status" value="1"/>
</dbReference>
<dbReference type="RefSeq" id="XP_058977072.1">
    <property type="nucleotide sequence ID" value="XM_059121089.1"/>
</dbReference>
<comment type="similarity">
    <text evidence="6">Belongs to the DEAD box helicase family.</text>
</comment>
<dbReference type="GeneID" id="101899393"/>
<feature type="compositionally biased region" description="Basic and acidic residues" evidence="7">
    <location>
        <begin position="221"/>
        <end position="231"/>
    </location>
</feature>
<dbReference type="InterPro" id="IPR011545">
    <property type="entry name" value="DEAD/DEAH_box_helicase_dom"/>
</dbReference>
<dbReference type="GO" id="GO:0004386">
    <property type="term" value="F:helicase activity"/>
    <property type="evidence" value="ECO:0007669"/>
    <property type="project" value="UniProtKB-KW"/>
</dbReference>
<dbReference type="CDD" id="cd18787">
    <property type="entry name" value="SF2_C_DEAD"/>
    <property type="match status" value="1"/>
</dbReference>
<evidence type="ECO:0000256" key="6">
    <source>
        <dbReference type="RuleBase" id="RU365068"/>
    </source>
</evidence>
<dbReference type="InterPro" id="IPR014001">
    <property type="entry name" value="Helicase_ATP-bd"/>
</dbReference>
<feature type="domain" description="Helicase ATP-binding" evidence="8">
    <location>
        <begin position="325"/>
        <end position="516"/>
    </location>
</feature>
<dbReference type="SMART" id="SM00490">
    <property type="entry name" value="HELICc"/>
    <property type="match status" value="1"/>
</dbReference>
<feature type="compositionally biased region" description="Basic and acidic residues" evidence="7">
    <location>
        <begin position="164"/>
        <end position="178"/>
    </location>
</feature>
<dbReference type="PANTHER" id="PTHR24031">
    <property type="entry name" value="RNA HELICASE"/>
    <property type="match status" value="1"/>
</dbReference>
<keyword evidence="4 6" id="KW-0067">ATP-binding</keyword>
<comment type="function">
    <text evidence="6">RNA helicase.</text>
</comment>
<dbReference type="SUPFAM" id="SSF52540">
    <property type="entry name" value="P-loop containing nucleoside triphosphate hydrolases"/>
    <property type="match status" value="1"/>
</dbReference>
<dbReference type="Gene3D" id="3.40.50.300">
    <property type="entry name" value="P-loop containing nucleotide triphosphate hydrolases"/>
    <property type="match status" value="2"/>
</dbReference>
<dbReference type="PROSITE" id="PS51192">
    <property type="entry name" value="HELICASE_ATP_BIND_1"/>
    <property type="match status" value="1"/>
</dbReference>
<evidence type="ECO:0000256" key="5">
    <source>
        <dbReference type="ARBA" id="ARBA00022884"/>
    </source>
</evidence>
<protein>
    <recommendedName>
        <fullName evidence="6">ATP-dependent RNA helicase</fullName>
        <ecNumber evidence="6">3.6.4.13</ecNumber>
    </recommendedName>
</protein>
<feature type="region of interest" description="Disordered" evidence="7">
    <location>
        <begin position="1"/>
        <end position="129"/>
    </location>
</feature>
<evidence type="ECO:0000256" key="7">
    <source>
        <dbReference type="SAM" id="MobiDB-lite"/>
    </source>
</evidence>
<evidence type="ECO:0000256" key="3">
    <source>
        <dbReference type="ARBA" id="ARBA00022806"/>
    </source>
</evidence>
<comment type="domain">
    <text evidence="6">The Q motif is unique to and characteristic of the DEAD box family of RNA helicases and controls ATP binding and hydrolysis.</text>
</comment>
<dbReference type="EC" id="3.6.4.13" evidence="6"/>
<dbReference type="Pfam" id="PF00270">
    <property type="entry name" value="DEAD"/>
    <property type="match status" value="1"/>
</dbReference>
<reference evidence="11" key="1">
    <citation type="submission" date="2025-08" db="UniProtKB">
        <authorList>
            <consortium name="RefSeq"/>
        </authorList>
    </citation>
    <scope>IDENTIFICATION</scope>
    <source>
        <strain evidence="11">Aabys</strain>
        <tissue evidence="11">Whole body</tissue>
    </source>
</reference>
<dbReference type="PROSITE" id="PS00039">
    <property type="entry name" value="DEAD_ATP_HELICASE"/>
    <property type="match status" value="1"/>
</dbReference>
<sequence length="915" mass="102658">MTIELNITTAKQPMRSKPEEVLPPPTKKKSKNSASSGFSFEFGGGTQKVKAVVARRRPVAGKTVSEDDKPKKTTEEAVKPKSKPTKPNGQSVALKRKATDNISEVPKKNFVAAPQSHQDDGDSDLESYARVPKTKDLAGDLMLNICTAPTGMVGKQQGQKAKLTRQERLQQKRSERQGGDGQLKKRTLSDNELKAGIRKFSKNPNQKPRAADLFIQREREEREALKAKEDSSPVEEPELGHVDPQARKNNAFRVKRPGDSSVRKIGLFKDQPEKVELGQRFVKPITEKIFDNTKVESLDLHAHTVKNLADILSITHLTTVQKKTIPKALEGRDLLVRSQTGSGKTLAYALPLVEKLHSIRPKITRDCGILAVVIVPTRELAIQTYELFLKLVKPFTWIVPGALMGGERRKAEKARLRKGINILVGTPGRLVDHLLHTESFKLSKAKFLVLDEADRLLEMGYERDVKQIVEGIDKQRTEDAKEGGTPEPLQRMLLSATLTSAVQKLAGLTLNDPIYIDNSDEDPTKAIKTTEGYNKETIEAVTADVLDGEDSTGILTIPENLKLSYVVVAPKLRLVTLSGLLAHEFRNKDKFKALIFMSTMEMVNFHHDLLNEQLTQKILDEEDEELAKEESDDDSDEPLLKGLRFFRLHGSMSQTERQGVFKGFRECKSGVLLATDVVGRGIDVPEIDLVVQYSPPQKTADFVHRVGRTARAGRNGRAVLFLTPSEVQFVRYLENKRIRISQADMDVYLKALNEADDEANTVQEAASNLQHKFQELIADDKEMHDKACKAFVSWTKFYTTFPKELKPIFNVKNAHMGHFAKSFGLKEQPTSFVKKHTMPKPALPTNRLTYTERDPEKIKLERKARKHRFGTTVTGAVRNLNRPEPNRLAKMIPTSRVLTISEFDSGLPSSKKRKH</sequence>
<dbReference type="SMART" id="SM00487">
    <property type="entry name" value="DEXDc"/>
    <property type="match status" value="1"/>
</dbReference>
<keyword evidence="2 6" id="KW-0378">Hydrolase</keyword>
<dbReference type="Pfam" id="PF00271">
    <property type="entry name" value="Helicase_C"/>
    <property type="match status" value="1"/>
</dbReference>
<dbReference type="CDD" id="cd17949">
    <property type="entry name" value="DEADc_DDX31"/>
    <property type="match status" value="1"/>
</dbReference>
<dbReference type="InterPro" id="IPR001650">
    <property type="entry name" value="Helicase_C-like"/>
</dbReference>
<dbReference type="InterPro" id="IPR025313">
    <property type="entry name" value="SPB4-like_CTE"/>
</dbReference>
<proteinExistence type="inferred from homology"/>
<keyword evidence="10" id="KW-1185">Reference proteome</keyword>
<keyword evidence="3 6" id="KW-0347">Helicase</keyword>
<feature type="region of interest" description="Disordered" evidence="7">
    <location>
        <begin position="221"/>
        <end position="241"/>
    </location>
</feature>
<keyword evidence="1 6" id="KW-0547">Nucleotide-binding</keyword>
<evidence type="ECO:0000256" key="2">
    <source>
        <dbReference type="ARBA" id="ARBA00022801"/>
    </source>
</evidence>
<keyword evidence="5 6" id="KW-0694">RNA-binding</keyword>
<organism evidence="10 11">
    <name type="scientific">Musca domestica</name>
    <name type="common">House fly</name>
    <dbReference type="NCBI Taxonomy" id="7370"/>
    <lineage>
        <taxon>Eukaryota</taxon>
        <taxon>Metazoa</taxon>
        <taxon>Ecdysozoa</taxon>
        <taxon>Arthropoda</taxon>
        <taxon>Hexapoda</taxon>
        <taxon>Insecta</taxon>
        <taxon>Pterygota</taxon>
        <taxon>Neoptera</taxon>
        <taxon>Endopterygota</taxon>
        <taxon>Diptera</taxon>
        <taxon>Brachycera</taxon>
        <taxon>Muscomorpha</taxon>
        <taxon>Muscoidea</taxon>
        <taxon>Muscidae</taxon>
        <taxon>Musca</taxon>
    </lineage>
</organism>